<sequence>MFRGFSSTSGDFIFGFGVTRGYHWSSLDVSVHVLDREVSDAHVCISLVSAVKGNSDAGQSIYKEMEQNRIGHQTPPKGPKLCANSCGFFGTAATMNLCSKCHKEIILKQEQAKMASSSYAPCVMNGSSSDTMSIVVVADEVDPQASSGVPLISSALASSTAASSTDGHRSVRERPNRCNTCKKRIGLTGFSCRCGNLFCAIHRYSDRHICSYDYRTTGQDAIAKANPTVKAEKLDKI</sequence>
<evidence type="ECO:0000256" key="3">
    <source>
        <dbReference type="ARBA" id="ARBA00022771"/>
    </source>
</evidence>
<feature type="domain" description="A20-type" evidence="6">
    <location>
        <begin position="76"/>
        <end position="110"/>
    </location>
</feature>
<dbReference type="SUPFAM" id="SSF57716">
    <property type="entry name" value="Glucocorticoid receptor-like (DNA-binding domain)"/>
    <property type="match status" value="1"/>
</dbReference>
<dbReference type="SUPFAM" id="SSF118310">
    <property type="entry name" value="AN1-like Zinc finger"/>
    <property type="match status" value="1"/>
</dbReference>
<evidence type="ECO:0000313" key="8">
    <source>
        <dbReference type="EMBL" id="CAK7330837.1"/>
    </source>
</evidence>
<keyword evidence="3 5" id="KW-0863">Zinc-finger</keyword>
<dbReference type="PROSITE" id="PS51039">
    <property type="entry name" value="ZF_AN1"/>
    <property type="match status" value="1"/>
</dbReference>
<dbReference type="GO" id="GO:0003677">
    <property type="term" value="F:DNA binding"/>
    <property type="evidence" value="ECO:0007669"/>
    <property type="project" value="InterPro"/>
</dbReference>
<dbReference type="PANTHER" id="PTHR10634">
    <property type="entry name" value="AN1-TYPE ZINC FINGER PROTEIN"/>
    <property type="match status" value="1"/>
</dbReference>
<dbReference type="FunFam" id="4.10.1110.10:FF:000001">
    <property type="entry name" value="Zinc finger AN1-type containing 6"/>
    <property type="match status" value="1"/>
</dbReference>
<dbReference type="Proteomes" id="UP001314170">
    <property type="component" value="Unassembled WGS sequence"/>
</dbReference>
<evidence type="ECO:0000259" key="6">
    <source>
        <dbReference type="PROSITE" id="PS51036"/>
    </source>
</evidence>
<keyword evidence="2" id="KW-0479">Metal-binding</keyword>
<dbReference type="InterPro" id="IPR050652">
    <property type="entry name" value="AN1_A20_ZnFinger"/>
</dbReference>
<comment type="function">
    <text evidence="1">May be involved in environmental stress response.</text>
</comment>
<dbReference type="InterPro" id="IPR000058">
    <property type="entry name" value="Znf_AN1"/>
</dbReference>
<dbReference type="Gene3D" id="4.10.1110.10">
    <property type="entry name" value="AN1-like Zinc finger"/>
    <property type="match status" value="1"/>
</dbReference>
<reference evidence="8 9" key="1">
    <citation type="submission" date="2024-01" db="EMBL/GenBank/DDBJ databases">
        <authorList>
            <person name="Waweru B."/>
        </authorList>
    </citation>
    <scope>NUCLEOTIDE SEQUENCE [LARGE SCALE GENOMIC DNA]</scope>
</reference>
<dbReference type="Pfam" id="PF01754">
    <property type="entry name" value="zf-A20"/>
    <property type="match status" value="1"/>
</dbReference>
<dbReference type="PROSITE" id="PS51036">
    <property type="entry name" value="ZF_A20"/>
    <property type="match status" value="1"/>
</dbReference>
<dbReference type="PANTHER" id="PTHR10634:SF104">
    <property type="entry name" value="ZINC FINGER A20 AND AN1 DOMAIN-CONTAINING STRESS-ASSOCIATED PROTEIN 2"/>
    <property type="match status" value="1"/>
</dbReference>
<gene>
    <name evidence="8" type="ORF">DCAF_LOCUS8164</name>
</gene>
<keyword evidence="4" id="KW-0862">Zinc</keyword>
<comment type="caution">
    <text evidence="8">The sequence shown here is derived from an EMBL/GenBank/DDBJ whole genome shotgun (WGS) entry which is preliminary data.</text>
</comment>
<dbReference type="InterPro" id="IPR035896">
    <property type="entry name" value="AN1-like_Znf"/>
</dbReference>
<name>A0AAV1RCA0_9ROSI</name>
<evidence type="ECO:0000256" key="4">
    <source>
        <dbReference type="ARBA" id="ARBA00022833"/>
    </source>
</evidence>
<evidence type="ECO:0008006" key="10">
    <source>
        <dbReference type="Google" id="ProtNLM"/>
    </source>
</evidence>
<evidence type="ECO:0000313" key="9">
    <source>
        <dbReference type="Proteomes" id="UP001314170"/>
    </source>
</evidence>
<dbReference type="AlphaFoldDB" id="A0AAV1RCA0"/>
<dbReference type="SMART" id="SM00154">
    <property type="entry name" value="ZnF_AN1"/>
    <property type="match status" value="1"/>
</dbReference>
<organism evidence="8 9">
    <name type="scientific">Dovyalis caffra</name>
    <dbReference type="NCBI Taxonomy" id="77055"/>
    <lineage>
        <taxon>Eukaryota</taxon>
        <taxon>Viridiplantae</taxon>
        <taxon>Streptophyta</taxon>
        <taxon>Embryophyta</taxon>
        <taxon>Tracheophyta</taxon>
        <taxon>Spermatophyta</taxon>
        <taxon>Magnoliopsida</taxon>
        <taxon>eudicotyledons</taxon>
        <taxon>Gunneridae</taxon>
        <taxon>Pentapetalae</taxon>
        <taxon>rosids</taxon>
        <taxon>fabids</taxon>
        <taxon>Malpighiales</taxon>
        <taxon>Salicaceae</taxon>
        <taxon>Flacourtieae</taxon>
        <taxon>Dovyalis</taxon>
    </lineage>
</organism>
<accession>A0AAV1RCA0</accession>
<dbReference type="InterPro" id="IPR002653">
    <property type="entry name" value="Znf_A20"/>
</dbReference>
<dbReference type="Gene3D" id="1.20.5.4770">
    <property type="match status" value="1"/>
</dbReference>
<evidence type="ECO:0000256" key="1">
    <source>
        <dbReference type="ARBA" id="ARBA00003732"/>
    </source>
</evidence>
<keyword evidence="9" id="KW-1185">Reference proteome</keyword>
<evidence type="ECO:0000259" key="7">
    <source>
        <dbReference type="PROSITE" id="PS51039"/>
    </source>
</evidence>
<proteinExistence type="predicted"/>
<dbReference type="EMBL" id="CAWUPB010000913">
    <property type="protein sequence ID" value="CAK7330837.1"/>
    <property type="molecule type" value="Genomic_DNA"/>
</dbReference>
<dbReference type="SMART" id="SM00259">
    <property type="entry name" value="ZnF_A20"/>
    <property type="match status" value="1"/>
</dbReference>
<protein>
    <recommendedName>
        <fullName evidence="10">Zinc finger A20 and AN1 domain-containing stress-associated protein 8</fullName>
    </recommendedName>
</protein>
<evidence type="ECO:0000256" key="5">
    <source>
        <dbReference type="PROSITE-ProRule" id="PRU00449"/>
    </source>
</evidence>
<dbReference type="GO" id="GO:0008270">
    <property type="term" value="F:zinc ion binding"/>
    <property type="evidence" value="ECO:0007669"/>
    <property type="project" value="UniProtKB-KW"/>
</dbReference>
<dbReference type="Pfam" id="PF01428">
    <property type="entry name" value="zf-AN1"/>
    <property type="match status" value="1"/>
</dbReference>
<evidence type="ECO:0000256" key="2">
    <source>
        <dbReference type="ARBA" id="ARBA00022723"/>
    </source>
</evidence>
<feature type="domain" description="AN1-type" evidence="7">
    <location>
        <begin position="172"/>
        <end position="218"/>
    </location>
</feature>